<evidence type="ECO:0000256" key="2">
    <source>
        <dbReference type="ARBA" id="ARBA00023125"/>
    </source>
</evidence>
<evidence type="ECO:0000259" key="5">
    <source>
        <dbReference type="PROSITE" id="PS50977"/>
    </source>
</evidence>
<dbReference type="InterPro" id="IPR001647">
    <property type="entry name" value="HTH_TetR"/>
</dbReference>
<dbReference type="SUPFAM" id="SSF48498">
    <property type="entry name" value="Tetracyclin repressor-like, C-terminal domain"/>
    <property type="match status" value="1"/>
</dbReference>
<dbReference type="PANTHER" id="PTHR30055">
    <property type="entry name" value="HTH-TYPE TRANSCRIPTIONAL REGULATOR RUTR"/>
    <property type="match status" value="1"/>
</dbReference>
<dbReference type="InterPro" id="IPR036271">
    <property type="entry name" value="Tet_transcr_reg_TetR-rel_C_sf"/>
</dbReference>
<reference evidence="6" key="1">
    <citation type="journal article" date="2021" name="Front. Microbiol.">
        <title>Comprehensive Comparative Genomics and Phenotyping of Methylobacterium Species.</title>
        <authorList>
            <person name="Alessa O."/>
            <person name="Ogura Y."/>
            <person name="Fujitani Y."/>
            <person name="Takami H."/>
            <person name="Hayashi T."/>
            <person name="Sahin N."/>
            <person name="Tani A."/>
        </authorList>
    </citation>
    <scope>NUCLEOTIDE SEQUENCE</scope>
    <source>
        <strain evidence="6">DSM 17168</strain>
    </source>
</reference>
<evidence type="ECO:0000256" key="3">
    <source>
        <dbReference type="ARBA" id="ARBA00023163"/>
    </source>
</evidence>
<sequence length="452" mass="48582">MRKRFLRHERGLSRSSGACSIASMSHPLDTSGENAAEIAMKPVPVEAPRQTRRYAQKRDAILHAAATLFNEAGVKGATLADVARGVGLMTNSVTYYYRRKEDLAAACFLRTIAVLDGLVAQAEAAPDPAARLARFLDLYCARRAAVAAGAEPDTAVLHDVRALPEPQAEAVFAAYADLFRRLRGLFDGERLDRAERNARTHLLLSVVHSVRLWIGRYEPRDYGRVAARVTDLLVGGLAGQAAPWAPGLLPEPGPSLPPREPESEVSPEAFLRAATILINQQGYRGASVEKISGLLKVTKGSFYHHNDNKDDLVANCFARSFAQIRAVQDAADAAGGTGWERICTASATLVRAQLGPAGPLLRVTAFSALPEGLRTETRRTMNRLAERFTFCLVDGMADGSVRAHDAGIAAQLVSSMINAAAELPAWVPGVTPDTAADLYARPLFLGLFAPPA</sequence>
<proteinExistence type="predicted"/>
<dbReference type="Proteomes" id="UP001055153">
    <property type="component" value="Unassembled WGS sequence"/>
</dbReference>
<feature type="DNA-binding region" description="H-T-H motif" evidence="4">
    <location>
        <begin position="78"/>
        <end position="97"/>
    </location>
</feature>
<evidence type="ECO:0000256" key="4">
    <source>
        <dbReference type="PROSITE-ProRule" id="PRU00335"/>
    </source>
</evidence>
<feature type="domain" description="HTH tetR-type" evidence="5">
    <location>
        <begin position="264"/>
        <end position="324"/>
    </location>
</feature>
<keyword evidence="2 4" id="KW-0238">DNA-binding</keyword>
<evidence type="ECO:0000313" key="7">
    <source>
        <dbReference type="Proteomes" id="UP001055153"/>
    </source>
</evidence>
<evidence type="ECO:0000256" key="1">
    <source>
        <dbReference type="ARBA" id="ARBA00023015"/>
    </source>
</evidence>
<dbReference type="PROSITE" id="PS50977">
    <property type="entry name" value="HTH_TETR_2"/>
    <property type="match status" value="2"/>
</dbReference>
<feature type="DNA-binding region" description="H-T-H motif" evidence="4">
    <location>
        <begin position="287"/>
        <end position="306"/>
    </location>
</feature>
<dbReference type="Gene3D" id="1.10.357.10">
    <property type="entry name" value="Tetracycline Repressor, domain 2"/>
    <property type="match status" value="2"/>
</dbReference>
<dbReference type="Pfam" id="PF00440">
    <property type="entry name" value="TetR_N"/>
    <property type="match status" value="2"/>
</dbReference>
<keyword evidence="3" id="KW-0804">Transcription</keyword>
<comment type="caution">
    <text evidence="6">The sequence shown here is derived from an EMBL/GenBank/DDBJ whole genome shotgun (WGS) entry which is preliminary data.</text>
</comment>
<keyword evidence="1" id="KW-0805">Transcription regulation</keyword>
<keyword evidence="7" id="KW-1185">Reference proteome</keyword>
<dbReference type="Gene3D" id="1.10.10.60">
    <property type="entry name" value="Homeodomain-like"/>
    <property type="match status" value="2"/>
</dbReference>
<organism evidence="6 7">
    <name type="scientific">Methylobacterium isbiliense</name>
    <dbReference type="NCBI Taxonomy" id="315478"/>
    <lineage>
        <taxon>Bacteria</taxon>
        <taxon>Pseudomonadati</taxon>
        <taxon>Pseudomonadota</taxon>
        <taxon>Alphaproteobacteria</taxon>
        <taxon>Hyphomicrobiales</taxon>
        <taxon>Methylobacteriaceae</taxon>
        <taxon>Methylobacterium</taxon>
    </lineage>
</organism>
<gene>
    <name evidence="6" type="primary">betI_1</name>
    <name evidence="6" type="ORF">GMJLKIPL_1083</name>
</gene>
<name>A0ABQ4SAJ7_9HYPH</name>
<dbReference type="EMBL" id="BPQQ01000011">
    <property type="protein sequence ID" value="GJD99167.1"/>
    <property type="molecule type" value="Genomic_DNA"/>
</dbReference>
<evidence type="ECO:0000313" key="6">
    <source>
        <dbReference type="EMBL" id="GJD99167.1"/>
    </source>
</evidence>
<dbReference type="SUPFAM" id="SSF46689">
    <property type="entry name" value="Homeodomain-like"/>
    <property type="match status" value="2"/>
</dbReference>
<feature type="domain" description="HTH tetR-type" evidence="5">
    <location>
        <begin position="55"/>
        <end position="115"/>
    </location>
</feature>
<protein>
    <submittedName>
        <fullName evidence="6">HTH-type transcriptional regulator BetI</fullName>
    </submittedName>
</protein>
<dbReference type="InterPro" id="IPR050109">
    <property type="entry name" value="HTH-type_TetR-like_transc_reg"/>
</dbReference>
<accession>A0ABQ4SAJ7</accession>
<dbReference type="InterPro" id="IPR009057">
    <property type="entry name" value="Homeodomain-like_sf"/>
</dbReference>
<dbReference type="PANTHER" id="PTHR30055:SF234">
    <property type="entry name" value="HTH-TYPE TRANSCRIPTIONAL REGULATOR BETI"/>
    <property type="match status" value="1"/>
</dbReference>
<reference evidence="6" key="2">
    <citation type="submission" date="2021-08" db="EMBL/GenBank/DDBJ databases">
        <authorList>
            <person name="Tani A."/>
            <person name="Ola A."/>
            <person name="Ogura Y."/>
            <person name="Katsura K."/>
            <person name="Hayashi T."/>
        </authorList>
    </citation>
    <scope>NUCLEOTIDE SEQUENCE</scope>
    <source>
        <strain evidence="6">DSM 17168</strain>
    </source>
</reference>